<evidence type="ECO:0000313" key="11">
    <source>
        <dbReference type="Proteomes" id="UP000838878"/>
    </source>
</evidence>
<organism evidence="10 11">
    <name type="scientific">Brenthis ino</name>
    <name type="common">lesser marbled fritillary</name>
    <dbReference type="NCBI Taxonomy" id="405034"/>
    <lineage>
        <taxon>Eukaryota</taxon>
        <taxon>Metazoa</taxon>
        <taxon>Ecdysozoa</taxon>
        <taxon>Arthropoda</taxon>
        <taxon>Hexapoda</taxon>
        <taxon>Insecta</taxon>
        <taxon>Pterygota</taxon>
        <taxon>Neoptera</taxon>
        <taxon>Endopterygota</taxon>
        <taxon>Lepidoptera</taxon>
        <taxon>Glossata</taxon>
        <taxon>Ditrysia</taxon>
        <taxon>Papilionoidea</taxon>
        <taxon>Nymphalidae</taxon>
        <taxon>Heliconiinae</taxon>
        <taxon>Argynnini</taxon>
        <taxon>Brenthis</taxon>
    </lineage>
</organism>
<dbReference type="EMBL" id="OV170225">
    <property type="protein sequence ID" value="CAH0725880.1"/>
    <property type="molecule type" value="Genomic_DNA"/>
</dbReference>
<dbReference type="GO" id="GO:0003723">
    <property type="term" value="F:RNA binding"/>
    <property type="evidence" value="ECO:0007669"/>
    <property type="project" value="UniProtKB-KW"/>
</dbReference>
<keyword evidence="11" id="KW-1185">Reference proteome</keyword>
<dbReference type="GO" id="GO:0034244">
    <property type="term" value="P:negative regulation of transcription elongation by RNA polymerase II"/>
    <property type="evidence" value="ECO:0007669"/>
    <property type="project" value="TreeGrafter"/>
</dbReference>
<evidence type="ECO:0000313" key="10">
    <source>
        <dbReference type="EMBL" id="CAH0725880.1"/>
    </source>
</evidence>
<dbReference type="OrthoDB" id="378874at2759"/>
<feature type="non-terminal residue" evidence="10">
    <location>
        <position position="262"/>
    </location>
</feature>
<sequence>MVYLHFPSNLTEEELMLQAKYQKLKKKKKALQALKAPKQEPEKPILPKRPTEARDAREIARKLIKSGAIQAIKSPPPQPQNATFKRPRAGRERKLSGSTGSTGGVASYQPFSASQEPPPPEEKSAPRVKYLYDSFVTAREKEEKGARSHPGEAANAGGKTTFLQIVGAKITEDVIRRRLASFEPFTYTQEADDDKVFLSFDTVEMATNAHTALDGCEEGWRMTFVRKPPQPAGSWTPASTPRTALPPKDPKRTLLTYDDIFD</sequence>
<keyword evidence="3" id="KW-0158">Chromosome</keyword>
<keyword evidence="6" id="KW-0805">Transcription regulation</keyword>
<evidence type="ECO:0000256" key="5">
    <source>
        <dbReference type="ARBA" id="ARBA00022884"/>
    </source>
</evidence>
<evidence type="ECO:0008006" key="12">
    <source>
        <dbReference type="Google" id="ProtNLM"/>
    </source>
</evidence>
<dbReference type="GO" id="GO:0005694">
    <property type="term" value="C:chromosome"/>
    <property type="evidence" value="ECO:0007669"/>
    <property type="project" value="UniProtKB-SubCell"/>
</dbReference>
<accession>A0A8J9YGL1</accession>
<keyword evidence="5" id="KW-0694">RNA-binding</keyword>
<feature type="region of interest" description="Disordered" evidence="9">
    <location>
        <begin position="27"/>
        <end position="127"/>
    </location>
</feature>
<dbReference type="Proteomes" id="UP000838878">
    <property type="component" value="Chromosome 5"/>
</dbReference>
<evidence type="ECO:0000256" key="8">
    <source>
        <dbReference type="ARBA" id="ARBA00023242"/>
    </source>
</evidence>
<dbReference type="InterPro" id="IPR033102">
    <property type="entry name" value="NELFE"/>
</dbReference>
<keyword evidence="8" id="KW-0539">Nucleus</keyword>
<protein>
    <recommendedName>
        <fullName evidence="12">Negative elongation factor E</fullName>
    </recommendedName>
</protein>
<evidence type="ECO:0000256" key="7">
    <source>
        <dbReference type="ARBA" id="ARBA00023163"/>
    </source>
</evidence>
<feature type="region of interest" description="Disordered" evidence="9">
    <location>
        <begin position="228"/>
        <end position="262"/>
    </location>
</feature>
<reference evidence="10" key="1">
    <citation type="submission" date="2021-12" db="EMBL/GenBank/DDBJ databases">
        <authorList>
            <person name="Martin H S."/>
        </authorList>
    </citation>
    <scope>NUCLEOTIDE SEQUENCE</scope>
</reference>
<proteinExistence type="predicted"/>
<evidence type="ECO:0000256" key="2">
    <source>
        <dbReference type="ARBA" id="ARBA00004286"/>
    </source>
</evidence>
<evidence type="ECO:0000256" key="9">
    <source>
        <dbReference type="SAM" id="MobiDB-lite"/>
    </source>
</evidence>
<evidence type="ECO:0000256" key="3">
    <source>
        <dbReference type="ARBA" id="ARBA00022454"/>
    </source>
</evidence>
<dbReference type="PANTHER" id="PTHR17250:SF0">
    <property type="entry name" value="NEGATIVE ELONGATION FACTOR E"/>
    <property type="match status" value="1"/>
</dbReference>
<keyword evidence="7" id="KW-0804">Transcription</keyword>
<dbReference type="AlphaFoldDB" id="A0A8J9YGL1"/>
<evidence type="ECO:0000256" key="1">
    <source>
        <dbReference type="ARBA" id="ARBA00004123"/>
    </source>
</evidence>
<gene>
    <name evidence="10" type="ORF">BINO364_LOCUS11414</name>
</gene>
<evidence type="ECO:0000256" key="6">
    <source>
        <dbReference type="ARBA" id="ARBA00023015"/>
    </source>
</evidence>
<comment type="subcellular location">
    <subcellularLocation>
        <location evidence="2">Chromosome</location>
    </subcellularLocation>
    <subcellularLocation>
        <location evidence="1">Nucleus</location>
    </subcellularLocation>
</comment>
<dbReference type="PANTHER" id="PTHR17250">
    <property type="entry name" value="NEGATIVE ELONGATION FACTOR E"/>
    <property type="match status" value="1"/>
</dbReference>
<name>A0A8J9YGL1_9NEOP</name>
<keyword evidence="4" id="KW-0678">Repressor</keyword>
<feature type="compositionally biased region" description="Basic and acidic residues" evidence="9">
    <location>
        <begin position="37"/>
        <end position="61"/>
    </location>
</feature>
<dbReference type="GO" id="GO:0032021">
    <property type="term" value="C:NELF complex"/>
    <property type="evidence" value="ECO:0007669"/>
    <property type="project" value="InterPro"/>
</dbReference>
<evidence type="ECO:0000256" key="4">
    <source>
        <dbReference type="ARBA" id="ARBA00022491"/>
    </source>
</evidence>